<name>A0AAD6JTS2_9ROSI</name>
<gene>
    <name evidence="2" type="ORF">OIU84_007756</name>
</gene>
<evidence type="ECO:0000313" key="2">
    <source>
        <dbReference type="EMBL" id="KAJ6411065.1"/>
    </source>
</evidence>
<proteinExistence type="predicted"/>
<dbReference type="Proteomes" id="UP001162972">
    <property type="component" value="Chromosome 15Z"/>
</dbReference>
<protein>
    <submittedName>
        <fullName evidence="2">Uncharacterized protein</fullName>
    </submittedName>
</protein>
<reference evidence="2 3" key="1">
    <citation type="journal article" date="2023" name="Int. J. Mol. Sci.">
        <title>De Novo Assembly and Annotation of 11 Diverse Shrub Willow (Salix) Genomes Reveals Novel Gene Organization in Sex-Linked Regions.</title>
        <authorList>
            <person name="Hyden B."/>
            <person name="Feng K."/>
            <person name="Yates T.B."/>
            <person name="Jawdy S."/>
            <person name="Cereghino C."/>
            <person name="Smart L.B."/>
            <person name="Muchero W."/>
        </authorList>
    </citation>
    <scope>NUCLEOTIDE SEQUENCE [LARGE SCALE GENOMIC DNA]</scope>
    <source>
        <tissue evidence="2">Shoot tip</tissue>
    </source>
</reference>
<dbReference type="AlphaFoldDB" id="A0AAD6JTS2"/>
<comment type="caution">
    <text evidence="2">The sequence shown here is derived from an EMBL/GenBank/DDBJ whole genome shotgun (WGS) entry which is preliminary data.</text>
</comment>
<feature type="region of interest" description="Disordered" evidence="1">
    <location>
        <begin position="36"/>
        <end position="96"/>
    </location>
</feature>
<dbReference type="EMBL" id="JAPFFJ010000014">
    <property type="protein sequence ID" value="KAJ6411065.1"/>
    <property type="molecule type" value="Genomic_DNA"/>
</dbReference>
<dbReference type="PANTHER" id="PTHR47602:SF2">
    <property type="entry name" value="F-BOX PROTEIN SKIP22"/>
    <property type="match status" value="1"/>
</dbReference>
<dbReference type="PANTHER" id="PTHR47602">
    <property type="entry name" value="F-BOX PROTEIN SKIP22"/>
    <property type="match status" value="1"/>
</dbReference>
<evidence type="ECO:0000313" key="3">
    <source>
        <dbReference type="Proteomes" id="UP001162972"/>
    </source>
</evidence>
<evidence type="ECO:0000256" key="1">
    <source>
        <dbReference type="SAM" id="MobiDB-lite"/>
    </source>
</evidence>
<organism evidence="2 3">
    <name type="scientific">Salix udensis</name>
    <dbReference type="NCBI Taxonomy" id="889485"/>
    <lineage>
        <taxon>Eukaryota</taxon>
        <taxon>Viridiplantae</taxon>
        <taxon>Streptophyta</taxon>
        <taxon>Embryophyta</taxon>
        <taxon>Tracheophyta</taxon>
        <taxon>Spermatophyta</taxon>
        <taxon>Magnoliopsida</taxon>
        <taxon>eudicotyledons</taxon>
        <taxon>Gunneridae</taxon>
        <taxon>Pentapetalae</taxon>
        <taxon>rosids</taxon>
        <taxon>fabids</taxon>
        <taxon>Malpighiales</taxon>
        <taxon>Salicaceae</taxon>
        <taxon>Saliceae</taxon>
        <taxon>Salix</taxon>
    </lineage>
</organism>
<sequence>MGLSSKPLLKLAGEGISKTLSEILVCPVSKQPLRRNSLFGSKRRQGSSSSVREQARGHRDMLVQGHNGEHEIGESAMNDVDTERHGSLDPKAQSGETLETQELTSVEAMDIDTGSADVDGKRVSELYFMRKLLMKEMGDDGNSYKFLDIAVHAVFIESGFGGINFISGKVDGFHLTEEQASKNLAMSFATRSWNF</sequence>
<feature type="compositionally biased region" description="Basic and acidic residues" evidence="1">
    <location>
        <begin position="53"/>
        <end position="73"/>
    </location>
</feature>
<accession>A0AAD6JTS2</accession>
<keyword evidence="3" id="KW-1185">Reference proteome</keyword>